<sequence>MEAVNNAVDIEECLMDPEALVQLTTGRAFQPAQAAVVPVADFVDSAEGDMRLRSVVELEDFAIFVVSLDISLGRVLR</sequence>
<keyword evidence="2" id="KW-1185">Reference proteome</keyword>
<dbReference type="AlphaFoldDB" id="A0A2Z6ZQU4"/>
<accession>A0A2Z6ZQU4</accession>
<dbReference type="EMBL" id="KV244608">
    <property type="protein sequence ID" value="KZT75445.1"/>
    <property type="molecule type" value="Genomic_DNA"/>
</dbReference>
<proteinExistence type="predicted"/>
<evidence type="ECO:0000313" key="2">
    <source>
        <dbReference type="Proteomes" id="UP000250235"/>
    </source>
</evidence>
<gene>
    <name evidence="1" type="ORF">F511_47530</name>
</gene>
<evidence type="ECO:0000313" key="1">
    <source>
        <dbReference type="EMBL" id="KZT75445.1"/>
    </source>
</evidence>
<organism evidence="1 2">
    <name type="scientific">Dorcoceras hygrometricum</name>
    <dbReference type="NCBI Taxonomy" id="472368"/>
    <lineage>
        <taxon>Eukaryota</taxon>
        <taxon>Viridiplantae</taxon>
        <taxon>Streptophyta</taxon>
        <taxon>Embryophyta</taxon>
        <taxon>Tracheophyta</taxon>
        <taxon>Spermatophyta</taxon>
        <taxon>Magnoliopsida</taxon>
        <taxon>eudicotyledons</taxon>
        <taxon>Gunneridae</taxon>
        <taxon>Pentapetalae</taxon>
        <taxon>asterids</taxon>
        <taxon>lamiids</taxon>
        <taxon>Lamiales</taxon>
        <taxon>Gesneriaceae</taxon>
        <taxon>Didymocarpoideae</taxon>
        <taxon>Trichosporeae</taxon>
        <taxon>Loxocarpinae</taxon>
        <taxon>Dorcoceras</taxon>
    </lineage>
</organism>
<name>A0A2Z6ZQU4_9LAMI</name>
<dbReference type="Proteomes" id="UP000250235">
    <property type="component" value="Unassembled WGS sequence"/>
</dbReference>
<reference evidence="1 2" key="1">
    <citation type="journal article" date="2015" name="Proc. Natl. Acad. Sci. U.S.A.">
        <title>The resurrection genome of Boea hygrometrica: A blueprint for survival of dehydration.</title>
        <authorList>
            <person name="Xiao L."/>
            <person name="Yang G."/>
            <person name="Zhang L."/>
            <person name="Yang X."/>
            <person name="Zhao S."/>
            <person name="Ji Z."/>
            <person name="Zhou Q."/>
            <person name="Hu M."/>
            <person name="Wang Y."/>
            <person name="Chen M."/>
            <person name="Xu Y."/>
            <person name="Jin H."/>
            <person name="Xiao X."/>
            <person name="Hu G."/>
            <person name="Bao F."/>
            <person name="Hu Y."/>
            <person name="Wan P."/>
            <person name="Li L."/>
            <person name="Deng X."/>
            <person name="Kuang T."/>
            <person name="Xiang C."/>
            <person name="Zhu J.K."/>
            <person name="Oliver M.J."/>
            <person name="He Y."/>
        </authorList>
    </citation>
    <scope>NUCLEOTIDE SEQUENCE [LARGE SCALE GENOMIC DNA]</scope>
    <source>
        <strain evidence="2">cv. XS01</strain>
    </source>
</reference>
<protein>
    <submittedName>
        <fullName evidence="1">Uncharacterized protein</fullName>
    </submittedName>
</protein>